<dbReference type="Proteomes" id="UP000199689">
    <property type="component" value="Unassembled WGS sequence"/>
</dbReference>
<feature type="domain" description="UspA" evidence="3">
    <location>
        <begin position="3"/>
        <end position="144"/>
    </location>
</feature>
<evidence type="ECO:0000313" key="4">
    <source>
        <dbReference type="EMBL" id="SDA38174.1"/>
    </source>
</evidence>
<keyword evidence="5" id="KW-1185">Reference proteome</keyword>
<evidence type="ECO:0000259" key="3">
    <source>
        <dbReference type="Pfam" id="PF00582"/>
    </source>
</evidence>
<dbReference type="InterPro" id="IPR014729">
    <property type="entry name" value="Rossmann-like_a/b/a_fold"/>
</dbReference>
<dbReference type="STRING" id="209880.SAMN02910343_00211"/>
<proteinExistence type="inferred from homology"/>
<dbReference type="OrthoDB" id="9789668at2"/>
<dbReference type="AlphaFoldDB" id="A0A1G5UX13"/>
<protein>
    <submittedName>
        <fullName evidence="4">Nucleotide-binding universal stress protein, UspA family</fullName>
    </submittedName>
</protein>
<gene>
    <name evidence="4" type="ORF">SAMN02910343_00211</name>
</gene>
<dbReference type="PANTHER" id="PTHR46268:SF6">
    <property type="entry name" value="UNIVERSAL STRESS PROTEIN UP12"/>
    <property type="match status" value="1"/>
</dbReference>
<dbReference type="PANTHER" id="PTHR46268">
    <property type="entry name" value="STRESS RESPONSE PROTEIN NHAX"/>
    <property type="match status" value="1"/>
</dbReference>
<dbReference type="InterPro" id="IPR006016">
    <property type="entry name" value="UspA"/>
</dbReference>
<dbReference type="Gene3D" id="3.40.50.620">
    <property type="entry name" value="HUPs"/>
    <property type="match status" value="1"/>
</dbReference>
<reference evidence="4 5" key="1">
    <citation type="submission" date="2016-10" db="EMBL/GenBank/DDBJ databases">
        <authorList>
            <person name="de Groot N.N."/>
        </authorList>
    </citation>
    <scope>NUCLEOTIDE SEQUENCE [LARGE SCALE GENOMIC DNA]</scope>
    <source>
        <strain evidence="4 5">DSM 15230</strain>
    </source>
</reference>
<dbReference type="PRINTS" id="PR01438">
    <property type="entry name" value="UNVRSLSTRESS"/>
</dbReference>
<accession>A0A1G5UX13</accession>
<organism evidence="4 5">
    <name type="scientific">Allisonella histaminiformans</name>
    <dbReference type="NCBI Taxonomy" id="209880"/>
    <lineage>
        <taxon>Bacteria</taxon>
        <taxon>Bacillati</taxon>
        <taxon>Bacillota</taxon>
        <taxon>Negativicutes</taxon>
        <taxon>Veillonellales</taxon>
        <taxon>Veillonellaceae</taxon>
        <taxon>Allisonella</taxon>
    </lineage>
</organism>
<dbReference type="RefSeq" id="WP_091362902.1">
    <property type="nucleotide sequence ID" value="NZ_FMXA01000003.1"/>
</dbReference>
<evidence type="ECO:0000313" key="5">
    <source>
        <dbReference type="Proteomes" id="UP000199689"/>
    </source>
</evidence>
<name>A0A1G5UX13_9FIRM</name>
<dbReference type="EMBL" id="FMXA01000003">
    <property type="protein sequence ID" value="SDA38174.1"/>
    <property type="molecule type" value="Genomic_DNA"/>
</dbReference>
<dbReference type="GeneID" id="87755261"/>
<dbReference type="SUPFAM" id="SSF52402">
    <property type="entry name" value="Adenine nucleotide alpha hydrolases-like"/>
    <property type="match status" value="1"/>
</dbReference>
<dbReference type="InterPro" id="IPR006015">
    <property type="entry name" value="Universal_stress_UspA"/>
</dbReference>
<dbReference type="CDD" id="cd00293">
    <property type="entry name" value="USP-like"/>
    <property type="match status" value="1"/>
</dbReference>
<feature type="compositionally biased region" description="Basic and acidic residues" evidence="2">
    <location>
        <begin position="167"/>
        <end position="176"/>
    </location>
</feature>
<evidence type="ECO:0000256" key="1">
    <source>
        <dbReference type="ARBA" id="ARBA00008791"/>
    </source>
</evidence>
<feature type="region of interest" description="Disordered" evidence="2">
    <location>
        <begin position="149"/>
        <end position="176"/>
    </location>
</feature>
<evidence type="ECO:0000256" key="2">
    <source>
        <dbReference type="SAM" id="MobiDB-lite"/>
    </source>
</evidence>
<dbReference type="Pfam" id="PF00582">
    <property type="entry name" value="Usp"/>
    <property type="match status" value="1"/>
</dbReference>
<sequence length="176" mass="19425">MAIQRILVPVDGSVEASAAFEKAMEIARLADAEVIVAYVMDIRKKMSTFEKLTGEKEACTQDEVEEEARPVLAPFRKKAGAGSRIRCVAAAGAPSLTITALAHKLDVQLVVMGNRGSGGMKRFMTGSVSQYVLENAFCPVMIVKNPEAMKKKKEKEEWEEQFYPSRLAERNGKKNQ</sequence>
<comment type="similarity">
    <text evidence="1">Belongs to the universal stress protein A family.</text>
</comment>